<keyword evidence="4" id="KW-1185">Reference proteome</keyword>
<dbReference type="Pfam" id="PF04575">
    <property type="entry name" value="SlipAM"/>
    <property type="match status" value="1"/>
</dbReference>
<protein>
    <recommendedName>
        <fullName evidence="2">Surface lipoprotein assembly modifier C-terminal domain-containing protein</fullName>
    </recommendedName>
</protein>
<dbReference type="InterPro" id="IPR011990">
    <property type="entry name" value="TPR-like_helical_dom_sf"/>
</dbReference>
<evidence type="ECO:0000313" key="3">
    <source>
        <dbReference type="EMBL" id="CUH78580.1"/>
    </source>
</evidence>
<keyword evidence="1" id="KW-0732">Signal</keyword>
<evidence type="ECO:0000259" key="2">
    <source>
        <dbReference type="Pfam" id="PF04575"/>
    </source>
</evidence>
<dbReference type="OrthoDB" id="7684399at2"/>
<sequence length="453" mass="49395">MAVGFWVRRGVAALAVALCLSGAAQAQEVRLTLPEARGTAARFLANGRPEVALKLAEGVLLGAPQDHFALLIKARALRDLGYPVEAGKAARVAWQISDTDQEKFYAALVVAQAKATQGRKLAAQLWLRRASQAAPDDRLKQTAMRDFRQVRAATPTRLRFDLSLTPSDNLNDAPTSDTLYRGPFSSPLAQPLSGVRLQFGAQVTHRIALGENARVNLGAQYAMTRVRLSSEAQSIDPAAENSDFALDVFGLSLGYEQRGAAGDWLGSLRLTQLRTLSTGEALSDVTQLDGRFGYSLAPGLNGTVSASYSHEAWLGSGTTVDTRTLGLSLEKRLPAGVWRFGLSMRDVMSDNTAIARDVRRADLSYATAKPVMGALPRVTLSYERAEYDTAWTPIWTDPRQDETWTLGLDVTLPKLDYYGFAPEIGVSFRDRRSNYVPYETQGTNLHLGLKSVF</sequence>
<evidence type="ECO:0000313" key="4">
    <source>
        <dbReference type="Proteomes" id="UP000054935"/>
    </source>
</evidence>
<dbReference type="SUPFAM" id="SSF48452">
    <property type="entry name" value="TPR-like"/>
    <property type="match status" value="1"/>
</dbReference>
<accession>A0A0P1GAQ0</accession>
<reference evidence="3 4" key="1">
    <citation type="submission" date="2015-09" db="EMBL/GenBank/DDBJ databases">
        <authorList>
            <consortium name="Swine Surveillance"/>
        </authorList>
    </citation>
    <scope>NUCLEOTIDE SEQUENCE [LARGE SCALE GENOMIC DNA]</scope>
    <source>
        <strain evidence="3 4">CECT 7648</strain>
    </source>
</reference>
<dbReference type="EMBL" id="CYSE01000003">
    <property type="protein sequence ID" value="CUH78580.1"/>
    <property type="molecule type" value="Genomic_DNA"/>
</dbReference>
<feature type="domain" description="Surface lipoprotein assembly modifier C-terminal" evidence="2">
    <location>
        <begin position="373"/>
        <end position="453"/>
    </location>
</feature>
<gene>
    <name evidence="3" type="ORF">TRN7648_02048</name>
</gene>
<dbReference type="STRING" id="441103.TRN7648_02048"/>
<dbReference type="AlphaFoldDB" id="A0A0P1GAQ0"/>
<name>A0A0P1GAQ0_9RHOB</name>
<feature type="chain" id="PRO_5006063238" description="Surface lipoprotein assembly modifier C-terminal domain-containing protein" evidence="1">
    <location>
        <begin position="27"/>
        <end position="453"/>
    </location>
</feature>
<evidence type="ECO:0000256" key="1">
    <source>
        <dbReference type="SAM" id="SignalP"/>
    </source>
</evidence>
<feature type="signal peptide" evidence="1">
    <location>
        <begin position="1"/>
        <end position="26"/>
    </location>
</feature>
<dbReference type="Proteomes" id="UP000054935">
    <property type="component" value="Unassembled WGS sequence"/>
</dbReference>
<organism evidence="3 4">
    <name type="scientific">Tropicibacter naphthalenivorans</name>
    <dbReference type="NCBI Taxonomy" id="441103"/>
    <lineage>
        <taxon>Bacteria</taxon>
        <taxon>Pseudomonadati</taxon>
        <taxon>Pseudomonadota</taxon>
        <taxon>Alphaproteobacteria</taxon>
        <taxon>Rhodobacterales</taxon>
        <taxon>Roseobacteraceae</taxon>
        <taxon>Tropicibacter</taxon>
    </lineage>
</organism>
<dbReference type="InterPro" id="IPR007655">
    <property type="entry name" value="Slam_C"/>
</dbReference>
<dbReference type="Gene3D" id="1.25.40.10">
    <property type="entry name" value="Tetratricopeptide repeat domain"/>
    <property type="match status" value="1"/>
</dbReference>
<dbReference type="RefSeq" id="WP_058247543.1">
    <property type="nucleotide sequence ID" value="NZ_CYSE01000003.1"/>
</dbReference>
<proteinExistence type="predicted"/>